<dbReference type="SUPFAM" id="SSF50814">
    <property type="entry name" value="Lipocalins"/>
    <property type="match status" value="1"/>
</dbReference>
<gene>
    <name evidence="2" type="ORF">RIMI_LOCUS23022169</name>
</gene>
<dbReference type="Pfam" id="PF14651">
    <property type="entry name" value="Lipocalin_7"/>
    <property type="match status" value="1"/>
</dbReference>
<dbReference type="PRINTS" id="PR00178">
    <property type="entry name" value="FATTYACIDBP"/>
</dbReference>
<dbReference type="InterPro" id="IPR000463">
    <property type="entry name" value="Fatty_acid-bd"/>
</dbReference>
<dbReference type="InterPro" id="IPR031259">
    <property type="entry name" value="ILBP"/>
</dbReference>
<dbReference type="Proteomes" id="UP001176940">
    <property type="component" value="Unassembled WGS sequence"/>
</dbReference>
<reference evidence="2" key="1">
    <citation type="submission" date="2023-07" db="EMBL/GenBank/DDBJ databases">
        <authorList>
            <person name="Stuckert A."/>
        </authorList>
    </citation>
    <scope>NUCLEOTIDE SEQUENCE</scope>
</reference>
<organism evidence="2 3">
    <name type="scientific">Ranitomeya imitator</name>
    <name type="common">mimic poison frog</name>
    <dbReference type="NCBI Taxonomy" id="111125"/>
    <lineage>
        <taxon>Eukaryota</taxon>
        <taxon>Metazoa</taxon>
        <taxon>Chordata</taxon>
        <taxon>Craniata</taxon>
        <taxon>Vertebrata</taxon>
        <taxon>Euteleostomi</taxon>
        <taxon>Amphibia</taxon>
        <taxon>Batrachia</taxon>
        <taxon>Anura</taxon>
        <taxon>Neobatrachia</taxon>
        <taxon>Hyloidea</taxon>
        <taxon>Dendrobatidae</taxon>
        <taxon>Dendrobatinae</taxon>
        <taxon>Ranitomeya</taxon>
    </lineage>
</organism>
<dbReference type="InterPro" id="IPR012674">
    <property type="entry name" value="Calycin"/>
</dbReference>
<dbReference type="EMBL" id="CAUEEQ010079180">
    <property type="protein sequence ID" value="CAJ0968355.1"/>
    <property type="molecule type" value="Genomic_DNA"/>
</dbReference>
<evidence type="ECO:0000256" key="1">
    <source>
        <dbReference type="ARBA" id="ARBA00008390"/>
    </source>
</evidence>
<evidence type="ECO:0000313" key="2">
    <source>
        <dbReference type="EMBL" id="CAJ0968355.1"/>
    </source>
</evidence>
<sequence length="205" mass="23177">MFQTCFGRRLNIPRKIGNYSTAQKYNVHHDATSYHLRTGESPSINHRNGGVSREVFNMELMFDSISSSVDLFCLSNLTMAFSGKYEVESQENYESFMNLIGIPEAQIEKGKNFKYTTEVVQNGNEFTWSQIYPGHTTTNKFVVGQESDMHTMGGKQFKTTVKWEGDKIAVDFPNYHHTSEMVGGKLVETSVSGGITFKRISKKVA</sequence>
<proteinExistence type="inferred from homology"/>
<evidence type="ECO:0000313" key="3">
    <source>
        <dbReference type="Proteomes" id="UP001176940"/>
    </source>
</evidence>
<accession>A0ABN9MNI9</accession>
<dbReference type="PANTHER" id="PTHR11955">
    <property type="entry name" value="FATTY ACID BINDING PROTEIN"/>
    <property type="match status" value="1"/>
</dbReference>
<comment type="similarity">
    <text evidence="1">Belongs to the calycin superfamily. Fatty-acid binding protein (FABP) family.</text>
</comment>
<keyword evidence="3" id="KW-1185">Reference proteome</keyword>
<protein>
    <recommendedName>
        <fullName evidence="4">Gastrotropin</fullName>
    </recommendedName>
</protein>
<dbReference type="Gene3D" id="2.40.128.20">
    <property type="match status" value="1"/>
</dbReference>
<evidence type="ECO:0008006" key="4">
    <source>
        <dbReference type="Google" id="ProtNLM"/>
    </source>
</evidence>
<name>A0ABN9MNI9_9NEOB</name>
<comment type="caution">
    <text evidence="2">The sequence shown here is derived from an EMBL/GenBank/DDBJ whole genome shotgun (WGS) entry which is preliminary data.</text>
</comment>